<dbReference type="SUPFAM" id="SSF55331">
    <property type="entry name" value="Tautomerase/MIF"/>
    <property type="match status" value="1"/>
</dbReference>
<organism evidence="1 3">
    <name type="scientific">Faucicola atlantae</name>
    <dbReference type="NCBI Taxonomy" id="34059"/>
    <lineage>
        <taxon>Bacteria</taxon>
        <taxon>Pseudomonadati</taxon>
        <taxon>Pseudomonadota</taxon>
        <taxon>Gammaproteobacteria</taxon>
        <taxon>Moraxellales</taxon>
        <taxon>Moraxellaceae</taxon>
        <taxon>Faucicola</taxon>
    </lineage>
</organism>
<name>A0A1B8QBD6_9GAMM</name>
<gene>
    <name evidence="1" type="ORF">A9306_01020</name>
    <name evidence="2" type="ORF">NCTC11091_01252</name>
</gene>
<dbReference type="PANTHER" id="PTHR37950:SF1">
    <property type="entry name" value="4-HYDROXYPHENYLACETATE CATABOLISM PROTEIN"/>
    <property type="match status" value="1"/>
</dbReference>
<protein>
    <submittedName>
        <fullName evidence="2">5-carboxymethyl-2-hydroxymuconate isomerase</fullName>
    </submittedName>
</protein>
<dbReference type="RefSeq" id="WP_067054866.1">
    <property type="nucleotide sequence ID" value="NZ_LZNA01000056.1"/>
</dbReference>
<keyword evidence="2" id="KW-0413">Isomerase</keyword>
<proteinExistence type="predicted"/>
<evidence type="ECO:0000313" key="2">
    <source>
        <dbReference type="EMBL" id="STY95458.1"/>
    </source>
</evidence>
<evidence type="ECO:0000313" key="4">
    <source>
        <dbReference type="Proteomes" id="UP000255193"/>
    </source>
</evidence>
<dbReference type="GO" id="GO:0008704">
    <property type="term" value="F:5-carboxymethyl-2-hydroxymuconate delta-isomerase activity"/>
    <property type="evidence" value="ECO:0007669"/>
    <property type="project" value="InterPro"/>
</dbReference>
<dbReference type="EMBL" id="LZNA01000056">
    <property type="protein sequence ID" value="OBX77064.1"/>
    <property type="molecule type" value="Genomic_DNA"/>
</dbReference>
<dbReference type="Gene3D" id="3.30.429.10">
    <property type="entry name" value="Macrophage Migration Inhibitory Factor"/>
    <property type="match status" value="1"/>
</dbReference>
<reference evidence="2 4" key="2">
    <citation type="submission" date="2018-06" db="EMBL/GenBank/DDBJ databases">
        <authorList>
            <consortium name="Pathogen Informatics"/>
            <person name="Doyle S."/>
        </authorList>
    </citation>
    <scope>NUCLEOTIDE SEQUENCE [LARGE SCALE GENOMIC DNA]</scope>
    <source>
        <strain evidence="2 4">NCTC11091</strain>
    </source>
</reference>
<dbReference type="Proteomes" id="UP000092616">
    <property type="component" value="Unassembled WGS sequence"/>
</dbReference>
<reference evidence="1 3" key="1">
    <citation type="submission" date="2016-06" db="EMBL/GenBank/DDBJ databases">
        <title>Draft genome of Moraxella atlantae CCUG 59586.</title>
        <authorList>
            <person name="Salva-Serra F."/>
            <person name="Engstrom-Jakobsson H."/>
            <person name="Thorell K."/>
            <person name="Gonzales-Siles L."/>
            <person name="Karlsson R."/>
            <person name="Boulund F."/>
            <person name="Engstrand L."/>
            <person name="Kristiansson E."/>
            <person name="Moore E."/>
        </authorList>
    </citation>
    <scope>NUCLEOTIDE SEQUENCE [LARGE SCALE GENOMIC DNA]</scope>
    <source>
        <strain evidence="1 3">CCUG 59586</strain>
    </source>
</reference>
<dbReference type="Proteomes" id="UP000255193">
    <property type="component" value="Unassembled WGS sequence"/>
</dbReference>
<accession>A0A1B8QBD6</accession>
<evidence type="ECO:0000313" key="3">
    <source>
        <dbReference type="Proteomes" id="UP000092616"/>
    </source>
</evidence>
<evidence type="ECO:0000313" key="1">
    <source>
        <dbReference type="EMBL" id="OBX77064.1"/>
    </source>
</evidence>
<dbReference type="InterPro" id="IPR014347">
    <property type="entry name" value="Tautomerase/MIF_sf"/>
</dbReference>
<dbReference type="EMBL" id="UGQA01000001">
    <property type="protein sequence ID" value="STY95458.1"/>
    <property type="molecule type" value="Genomic_DNA"/>
</dbReference>
<dbReference type="Pfam" id="PF02962">
    <property type="entry name" value="CHMI"/>
    <property type="match status" value="1"/>
</dbReference>
<dbReference type="PANTHER" id="PTHR37950">
    <property type="entry name" value="4-HYDROXYPHENYLACETATE CATABOLISM PROTEIN"/>
    <property type="match status" value="1"/>
</dbReference>
<sequence length="125" mass="13942">MPHLIIETSQNLSIPDPERLMQQIHQALFATGQVKALNDLKSRLYQSKHSLVGDGCTAEHFIMVQLYLMAGRDAATIAHLCQVVADTIAQFFATHLPNNDPQQPLQICVNPVELGAQYTKRNVHI</sequence>
<dbReference type="InterPro" id="IPR004220">
    <property type="entry name" value="5-COMe_2-OHmuconate_Isoase"/>
</dbReference>
<dbReference type="AlphaFoldDB" id="A0A1B8QBD6"/>
<keyword evidence="3" id="KW-1185">Reference proteome</keyword>